<evidence type="ECO:0000313" key="3">
    <source>
        <dbReference type="Proteomes" id="UP000702954"/>
    </source>
</evidence>
<evidence type="ECO:0000256" key="1">
    <source>
        <dbReference type="SAM" id="MobiDB-lite"/>
    </source>
</evidence>
<comment type="caution">
    <text evidence="2">The sequence shown here is derived from an EMBL/GenBank/DDBJ whole genome shotgun (WGS) entry which is preliminary data.</text>
</comment>
<sequence>MGSVNEIPIPTNTKVEQAGSRQTPLYALDPYGKATQKYLDLANYILNHV</sequence>
<keyword evidence="3" id="KW-1185">Reference proteome</keyword>
<reference evidence="2 3" key="1">
    <citation type="journal article" date="2018" name="Int. J. Syst. Evol. Microbiol.">
        <title>Draft Genome Sequence of Faecalimonas umbilicata JCM 30896T, an Acetate-Producing Bacterium Isolated from Human Feces.</title>
        <authorList>
            <person name="Sakamoto M."/>
            <person name="Ikeyama N."/>
            <person name="Yuki M."/>
            <person name="Ohkuma M."/>
        </authorList>
    </citation>
    <scope>NUCLEOTIDE SEQUENCE [LARGE SCALE GENOMIC DNA]</scope>
    <source>
        <strain evidence="2 3">EGH7</strain>
    </source>
</reference>
<dbReference type="InterPro" id="IPR027417">
    <property type="entry name" value="P-loop_NTPase"/>
</dbReference>
<name>A0ABQ0R086_9FIRM</name>
<feature type="compositionally biased region" description="Polar residues" evidence="1">
    <location>
        <begin position="10"/>
        <end position="22"/>
    </location>
</feature>
<dbReference type="Proteomes" id="UP000702954">
    <property type="component" value="Unassembled WGS sequence"/>
</dbReference>
<gene>
    <name evidence="2" type="ORF">FAEUMB_26500</name>
</gene>
<dbReference type="Gene3D" id="3.40.50.300">
    <property type="entry name" value="P-loop containing nucleotide triphosphate hydrolases"/>
    <property type="match status" value="1"/>
</dbReference>
<accession>A0ABQ0R086</accession>
<dbReference type="RefSeq" id="WP_165919068.1">
    <property type="nucleotide sequence ID" value="NZ_SLZV01000039.1"/>
</dbReference>
<organism evidence="2 3">
    <name type="scientific">Faecalimonas umbilicata</name>
    <dbReference type="NCBI Taxonomy" id="1912855"/>
    <lineage>
        <taxon>Bacteria</taxon>
        <taxon>Bacillati</taxon>
        <taxon>Bacillota</taxon>
        <taxon>Clostridia</taxon>
        <taxon>Lachnospirales</taxon>
        <taxon>Lachnospiraceae</taxon>
        <taxon>Faecalimonas</taxon>
    </lineage>
</organism>
<feature type="region of interest" description="Disordered" evidence="1">
    <location>
        <begin position="1"/>
        <end position="22"/>
    </location>
</feature>
<proteinExistence type="predicted"/>
<dbReference type="EMBL" id="BHEO01000008">
    <property type="protein sequence ID" value="GBU06109.1"/>
    <property type="molecule type" value="Genomic_DNA"/>
</dbReference>
<evidence type="ECO:0000313" key="2">
    <source>
        <dbReference type="EMBL" id="GBU06109.1"/>
    </source>
</evidence>
<protein>
    <submittedName>
        <fullName evidence="2">Uncharacterized protein</fullName>
    </submittedName>
</protein>